<feature type="chain" id="PRO_5042900101" evidence="1">
    <location>
        <begin position="24"/>
        <end position="254"/>
    </location>
</feature>
<protein>
    <submittedName>
        <fullName evidence="2">Prokaryotic phospholipase A2-domain-containing protein</fullName>
    </submittedName>
</protein>
<dbReference type="Gene3D" id="1.20.90.10">
    <property type="entry name" value="Phospholipase A2 domain"/>
    <property type="match status" value="1"/>
</dbReference>
<organism evidence="2 3">
    <name type="scientific">Pseudoneurospora amorphoporcata</name>
    <dbReference type="NCBI Taxonomy" id="241081"/>
    <lineage>
        <taxon>Eukaryota</taxon>
        <taxon>Fungi</taxon>
        <taxon>Dikarya</taxon>
        <taxon>Ascomycota</taxon>
        <taxon>Pezizomycotina</taxon>
        <taxon>Sordariomycetes</taxon>
        <taxon>Sordariomycetidae</taxon>
        <taxon>Sordariales</taxon>
        <taxon>Sordariaceae</taxon>
        <taxon>Pseudoneurospora</taxon>
    </lineage>
</organism>
<dbReference type="PANTHER" id="PTHR40787:SF3">
    <property type="entry name" value="PROTEIN TRANSPORT PROTEIN SEC39"/>
    <property type="match status" value="1"/>
</dbReference>
<gene>
    <name evidence="2" type="ORF">QBC32DRAFT_348698</name>
</gene>
<evidence type="ECO:0000313" key="2">
    <source>
        <dbReference type="EMBL" id="KAK3949622.1"/>
    </source>
</evidence>
<dbReference type="AlphaFoldDB" id="A0AAN6SCV6"/>
<keyword evidence="3" id="KW-1185">Reference proteome</keyword>
<name>A0AAN6SCV6_9PEZI</name>
<dbReference type="GO" id="GO:0006644">
    <property type="term" value="P:phospholipid metabolic process"/>
    <property type="evidence" value="ECO:0007669"/>
    <property type="project" value="InterPro"/>
</dbReference>
<dbReference type="SUPFAM" id="SSF48619">
    <property type="entry name" value="Phospholipase A2, PLA2"/>
    <property type="match status" value="1"/>
</dbReference>
<dbReference type="InterPro" id="IPR015141">
    <property type="entry name" value="PLipase_A2_prok/fun"/>
</dbReference>
<keyword evidence="1" id="KW-0732">Signal</keyword>
<reference evidence="2" key="2">
    <citation type="submission" date="2023-06" db="EMBL/GenBank/DDBJ databases">
        <authorList>
            <consortium name="Lawrence Berkeley National Laboratory"/>
            <person name="Mondo S.J."/>
            <person name="Hensen N."/>
            <person name="Bonometti L."/>
            <person name="Westerberg I."/>
            <person name="Brannstrom I.O."/>
            <person name="Guillou S."/>
            <person name="Cros-Aarteil S."/>
            <person name="Calhoun S."/>
            <person name="Haridas S."/>
            <person name="Kuo A."/>
            <person name="Pangilinan J."/>
            <person name="Riley R."/>
            <person name="Labutti K."/>
            <person name="Andreopoulos B."/>
            <person name="Lipzen A."/>
            <person name="Chen C."/>
            <person name="Yanf M."/>
            <person name="Daum C."/>
            <person name="Ng V."/>
            <person name="Clum A."/>
            <person name="Steindorff A."/>
            <person name="Ohm R."/>
            <person name="Martin F."/>
            <person name="Silar P."/>
            <person name="Natvig D."/>
            <person name="Lalanne C."/>
            <person name="Gautier V."/>
            <person name="Ament-Velasquez S.L."/>
            <person name="Kruys A."/>
            <person name="Hutchinson M.I."/>
            <person name="Powell A.J."/>
            <person name="Barry K."/>
            <person name="Miller A.N."/>
            <person name="Grigoriev I.V."/>
            <person name="Debuchy R."/>
            <person name="Gladieux P."/>
            <person name="Thoren M.H."/>
            <person name="Johannesson H."/>
        </authorList>
    </citation>
    <scope>NUCLEOTIDE SEQUENCE</scope>
    <source>
        <strain evidence="2">CBS 626.80</strain>
    </source>
</reference>
<dbReference type="InterPro" id="IPR036444">
    <property type="entry name" value="PLipase_A2_dom_sf"/>
</dbReference>
<evidence type="ECO:0000313" key="3">
    <source>
        <dbReference type="Proteomes" id="UP001303222"/>
    </source>
</evidence>
<dbReference type="Pfam" id="PF09056">
    <property type="entry name" value="Phospholip_A2_3"/>
    <property type="match status" value="1"/>
</dbReference>
<comment type="caution">
    <text evidence="2">The sequence shown here is derived from an EMBL/GenBank/DDBJ whole genome shotgun (WGS) entry which is preliminary data.</text>
</comment>
<reference evidence="2" key="1">
    <citation type="journal article" date="2023" name="Mol. Phylogenet. Evol.">
        <title>Genome-scale phylogeny and comparative genomics of the fungal order Sordariales.</title>
        <authorList>
            <person name="Hensen N."/>
            <person name="Bonometti L."/>
            <person name="Westerberg I."/>
            <person name="Brannstrom I.O."/>
            <person name="Guillou S."/>
            <person name="Cros-Aarteil S."/>
            <person name="Calhoun S."/>
            <person name="Haridas S."/>
            <person name="Kuo A."/>
            <person name="Mondo S."/>
            <person name="Pangilinan J."/>
            <person name="Riley R."/>
            <person name="LaButti K."/>
            <person name="Andreopoulos B."/>
            <person name="Lipzen A."/>
            <person name="Chen C."/>
            <person name="Yan M."/>
            <person name="Daum C."/>
            <person name="Ng V."/>
            <person name="Clum A."/>
            <person name="Steindorff A."/>
            <person name="Ohm R.A."/>
            <person name="Martin F."/>
            <person name="Silar P."/>
            <person name="Natvig D.O."/>
            <person name="Lalanne C."/>
            <person name="Gautier V."/>
            <person name="Ament-Velasquez S.L."/>
            <person name="Kruys A."/>
            <person name="Hutchinson M.I."/>
            <person name="Powell A.J."/>
            <person name="Barry K."/>
            <person name="Miller A.N."/>
            <person name="Grigoriev I.V."/>
            <person name="Debuchy R."/>
            <person name="Gladieux P."/>
            <person name="Hiltunen Thoren M."/>
            <person name="Johannesson H."/>
        </authorList>
    </citation>
    <scope>NUCLEOTIDE SEQUENCE</scope>
    <source>
        <strain evidence="2">CBS 626.80</strain>
    </source>
</reference>
<dbReference type="Proteomes" id="UP001303222">
    <property type="component" value="Unassembled WGS sequence"/>
</dbReference>
<dbReference type="PANTHER" id="PTHR40787">
    <property type="entry name" value="SECRETED PROTEIN"/>
    <property type="match status" value="1"/>
</dbReference>
<sequence length="254" mass="29248">MKTFSFLSLLATVFMSFMLATTALPGLPIENRSSELDAKKKPKEPHRSSANPPNTGYVLQWCKYTAGMIFQWDLPTFIKHREKKFSLGPLTWDWSSDGCTGVWDNPLGFPLKPACQRHDFAYRNYKVQYRLTPHARYQIDQNFLKDMLHQCEGQRSDCKDVWARGYYWGVRHFYKGHEQYREDAPKVKLVVTSASKDASQSTHVFEGMDADEARDAANEHLPEEKVKEYYDRALERIKRAVAEAQVKGVGILSG</sequence>
<dbReference type="GO" id="GO:0050482">
    <property type="term" value="P:arachidonate secretion"/>
    <property type="evidence" value="ECO:0007669"/>
    <property type="project" value="InterPro"/>
</dbReference>
<feature type="signal peptide" evidence="1">
    <location>
        <begin position="1"/>
        <end position="23"/>
    </location>
</feature>
<accession>A0AAN6SCV6</accession>
<evidence type="ECO:0000256" key="1">
    <source>
        <dbReference type="SAM" id="SignalP"/>
    </source>
</evidence>
<dbReference type="EMBL" id="MU859207">
    <property type="protein sequence ID" value="KAK3949622.1"/>
    <property type="molecule type" value="Genomic_DNA"/>
</dbReference>
<proteinExistence type="predicted"/>
<dbReference type="GO" id="GO:0004623">
    <property type="term" value="F:phospholipase A2 activity"/>
    <property type="evidence" value="ECO:0007669"/>
    <property type="project" value="InterPro"/>
</dbReference>